<organism evidence="3 4">
    <name type="scientific">Rothia dentocariosa</name>
    <dbReference type="NCBI Taxonomy" id="2047"/>
    <lineage>
        <taxon>Bacteria</taxon>
        <taxon>Bacillati</taxon>
        <taxon>Actinomycetota</taxon>
        <taxon>Actinomycetes</taxon>
        <taxon>Micrococcales</taxon>
        <taxon>Micrococcaceae</taxon>
        <taxon>Rothia</taxon>
    </lineage>
</organism>
<evidence type="ECO:0000313" key="4">
    <source>
        <dbReference type="Proteomes" id="UP000270988"/>
    </source>
</evidence>
<feature type="transmembrane region" description="Helical" evidence="2">
    <location>
        <begin position="76"/>
        <end position="95"/>
    </location>
</feature>
<keyword evidence="2" id="KW-0812">Transmembrane</keyword>
<name>A0A3S4ZMQ9_9MICC</name>
<feature type="transmembrane region" description="Helical" evidence="2">
    <location>
        <begin position="39"/>
        <end position="64"/>
    </location>
</feature>
<evidence type="ECO:0000256" key="1">
    <source>
        <dbReference type="SAM" id="MobiDB-lite"/>
    </source>
</evidence>
<dbReference type="STRING" id="762948.HMPREF0733_10231"/>
<sequence>MSTDKNFPIVNDEFAIGQAQDVHEIEKESAADSTEKRNLFLSIFITVQIIRLMLETTLLQGVMISALPNDSGYVDFRVLLLTLILFSPFIVYILLQTVACIKMIRGTKTAWVLGTNIYSLLIVAPLAAFYTSFVIEVTAPNVDIRPLQWMLGACVLEAIMSIFTIIVVSIYNWKKKKLSSHNKNMDTDKRPTPDNTLSGFKNAIYETDDLKTLKKHHEDPIVEIPWQHVNVRSQKQDQGEQQ</sequence>
<dbReference type="EMBL" id="LR134521">
    <property type="protein sequence ID" value="VEJ29990.1"/>
    <property type="molecule type" value="Genomic_DNA"/>
</dbReference>
<keyword evidence="2" id="KW-1133">Transmembrane helix</keyword>
<feature type="compositionally biased region" description="Basic and acidic residues" evidence="1">
    <location>
        <begin position="183"/>
        <end position="192"/>
    </location>
</feature>
<evidence type="ECO:0000256" key="2">
    <source>
        <dbReference type="SAM" id="Phobius"/>
    </source>
</evidence>
<feature type="region of interest" description="Disordered" evidence="1">
    <location>
        <begin position="181"/>
        <end position="200"/>
    </location>
</feature>
<dbReference type="AlphaFoldDB" id="A0A3S4ZMQ9"/>
<gene>
    <name evidence="3" type="ORF">NCTC10918_01262</name>
</gene>
<dbReference type="Proteomes" id="UP000270988">
    <property type="component" value="Chromosome"/>
</dbReference>
<feature type="transmembrane region" description="Helical" evidence="2">
    <location>
        <begin position="116"/>
        <end position="135"/>
    </location>
</feature>
<protein>
    <submittedName>
        <fullName evidence="3">Uncharacterized protein</fullName>
    </submittedName>
</protein>
<reference evidence="3 4" key="1">
    <citation type="submission" date="2018-12" db="EMBL/GenBank/DDBJ databases">
        <authorList>
            <consortium name="Pathogen Informatics"/>
        </authorList>
    </citation>
    <scope>NUCLEOTIDE SEQUENCE [LARGE SCALE GENOMIC DNA]</scope>
    <source>
        <strain evidence="3 4">NCTC10918</strain>
    </source>
</reference>
<proteinExistence type="predicted"/>
<accession>A0A3S4ZMQ9</accession>
<keyword evidence="2" id="KW-0472">Membrane</keyword>
<evidence type="ECO:0000313" key="3">
    <source>
        <dbReference type="EMBL" id="VEJ29990.1"/>
    </source>
</evidence>
<feature type="transmembrane region" description="Helical" evidence="2">
    <location>
        <begin position="147"/>
        <end position="173"/>
    </location>
</feature>